<feature type="compositionally biased region" description="Polar residues" evidence="1">
    <location>
        <begin position="307"/>
        <end position="319"/>
    </location>
</feature>
<protein>
    <submittedName>
        <fullName evidence="4">Autism susceptibility gene 2 protein-like</fullName>
    </submittedName>
</protein>
<evidence type="ECO:0000313" key="2">
    <source>
        <dbReference type="EMBL" id="VDM25002.1"/>
    </source>
</evidence>
<dbReference type="AlphaFoldDB" id="A0A0R3WUN4"/>
<dbReference type="OrthoDB" id="1938591at2759"/>
<sequence length="340" mass="36498">MPVIFKGDDITQNLHVTPMLISGLNLLTNLLRVPEGVNVESLFAGLPRSLWCRLIQLLCLSDLGLVCAVLEALYTATGMGGLACTRLWGALASADDTVSKRAPATVFAARRASIHLRPLLALLSLEGQSMGPGSLHRVKVMQRQLQPVLAPMPSSVPPPSQMVMGQPVMHHPPSFHSHYHSYHHHSQPTVSLPLPQYPSQQAPRHPSPVPLQPMSNPHLVPSRPHTVPTQTRLILPPSPRPTPSSPSLASLLGPGLTSSPTATTNSRALAVPPQVANVKPEPCTLSELTDRLQMPPPQMPPPRRTSTRVNGAATSSAPNRSPLVNGKSDCALLFLYCSYA</sequence>
<organism evidence="4">
    <name type="scientific">Hydatigena taeniaeformis</name>
    <name type="common">Feline tapeworm</name>
    <name type="synonym">Taenia taeniaeformis</name>
    <dbReference type="NCBI Taxonomy" id="6205"/>
    <lineage>
        <taxon>Eukaryota</taxon>
        <taxon>Metazoa</taxon>
        <taxon>Spiralia</taxon>
        <taxon>Lophotrochozoa</taxon>
        <taxon>Platyhelminthes</taxon>
        <taxon>Cestoda</taxon>
        <taxon>Eucestoda</taxon>
        <taxon>Cyclophyllidea</taxon>
        <taxon>Taeniidae</taxon>
        <taxon>Hydatigera</taxon>
    </lineage>
</organism>
<evidence type="ECO:0000313" key="3">
    <source>
        <dbReference type="Proteomes" id="UP000274429"/>
    </source>
</evidence>
<dbReference type="Proteomes" id="UP000274429">
    <property type="component" value="Unassembled WGS sequence"/>
</dbReference>
<accession>A0A0R3WUN4</accession>
<feature type="region of interest" description="Disordered" evidence="1">
    <location>
        <begin position="290"/>
        <end position="321"/>
    </location>
</feature>
<reference evidence="4" key="1">
    <citation type="submission" date="2017-02" db="UniProtKB">
        <authorList>
            <consortium name="WormBaseParasite"/>
        </authorList>
    </citation>
    <scope>IDENTIFICATION</scope>
</reference>
<dbReference type="EMBL" id="UYWX01004493">
    <property type="protein sequence ID" value="VDM25002.1"/>
    <property type="molecule type" value="Genomic_DNA"/>
</dbReference>
<gene>
    <name evidence="2" type="ORF">TTAC_LOCUS4459</name>
</gene>
<dbReference type="STRING" id="6205.A0A0R3WUN4"/>
<feature type="compositionally biased region" description="Pro residues" evidence="1">
    <location>
        <begin position="294"/>
        <end position="303"/>
    </location>
</feature>
<dbReference type="WBParaSite" id="TTAC_0000447401-mRNA-1">
    <property type="protein sequence ID" value="TTAC_0000447401-mRNA-1"/>
    <property type="gene ID" value="TTAC_0000447401"/>
</dbReference>
<reference evidence="2 3" key="2">
    <citation type="submission" date="2018-11" db="EMBL/GenBank/DDBJ databases">
        <authorList>
            <consortium name="Pathogen Informatics"/>
        </authorList>
    </citation>
    <scope>NUCLEOTIDE SEQUENCE [LARGE SCALE GENOMIC DNA]</scope>
</reference>
<name>A0A0R3WUN4_HYDTA</name>
<evidence type="ECO:0000256" key="1">
    <source>
        <dbReference type="SAM" id="MobiDB-lite"/>
    </source>
</evidence>
<feature type="compositionally biased region" description="Low complexity" evidence="1">
    <location>
        <begin position="245"/>
        <end position="261"/>
    </location>
</feature>
<keyword evidence="3" id="KW-1185">Reference proteome</keyword>
<feature type="region of interest" description="Disordered" evidence="1">
    <location>
        <begin position="179"/>
        <end position="264"/>
    </location>
</feature>
<evidence type="ECO:0000313" key="4">
    <source>
        <dbReference type="WBParaSite" id="TTAC_0000447401-mRNA-1"/>
    </source>
</evidence>
<proteinExistence type="predicted"/>